<dbReference type="Pfam" id="PF00240">
    <property type="entry name" value="ubiquitin"/>
    <property type="match status" value="1"/>
</dbReference>
<feature type="domain" description="Ubiquitin-like" evidence="1">
    <location>
        <begin position="4"/>
        <end position="63"/>
    </location>
</feature>
<dbReference type="SUPFAM" id="SSF54236">
    <property type="entry name" value="Ubiquitin-like"/>
    <property type="match status" value="1"/>
</dbReference>
<dbReference type="EMBL" id="CAUJNA010001024">
    <property type="protein sequence ID" value="CAJ1383525.1"/>
    <property type="molecule type" value="Genomic_DNA"/>
</dbReference>
<reference evidence="2" key="1">
    <citation type="submission" date="2023-08" db="EMBL/GenBank/DDBJ databases">
        <authorList>
            <person name="Chen Y."/>
            <person name="Shah S."/>
            <person name="Dougan E. K."/>
            <person name="Thang M."/>
            <person name="Chan C."/>
        </authorList>
    </citation>
    <scope>NUCLEOTIDE SEQUENCE</scope>
</reference>
<proteinExistence type="predicted"/>
<dbReference type="CDD" id="cd17039">
    <property type="entry name" value="Ubl_ubiquitin_like"/>
    <property type="match status" value="1"/>
</dbReference>
<evidence type="ECO:0000313" key="2">
    <source>
        <dbReference type="EMBL" id="CAJ1383525.1"/>
    </source>
</evidence>
<dbReference type="Proteomes" id="UP001178507">
    <property type="component" value="Unassembled WGS sequence"/>
</dbReference>
<keyword evidence="3" id="KW-1185">Reference proteome</keyword>
<comment type="caution">
    <text evidence="2">The sequence shown here is derived from an EMBL/GenBank/DDBJ whole genome shotgun (WGS) entry which is preliminary data.</text>
</comment>
<dbReference type="InterPro" id="IPR000626">
    <property type="entry name" value="Ubiquitin-like_dom"/>
</dbReference>
<organism evidence="2 3">
    <name type="scientific">Effrenium voratum</name>
    <dbReference type="NCBI Taxonomy" id="2562239"/>
    <lineage>
        <taxon>Eukaryota</taxon>
        <taxon>Sar</taxon>
        <taxon>Alveolata</taxon>
        <taxon>Dinophyceae</taxon>
        <taxon>Suessiales</taxon>
        <taxon>Symbiodiniaceae</taxon>
        <taxon>Effrenium</taxon>
    </lineage>
</organism>
<protein>
    <recommendedName>
        <fullName evidence="1">Ubiquitin-like domain-containing protein</fullName>
    </recommendedName>
</protein>
<sequence length="972" mass="106897">MPTVTVVSATTGDELLTIEIGEECHVGELKAIIFAKDGTSPGLQSLLLGGQILSDDQRFNELGGDQIELQLLRGRWTITVRDARKEWSGDYYNPEEAEVWHVESYPDCTDEMFLVQVAEKMGLPPATLPSLIANGWQVSDAGLYDLKSYELQSGSEVKLTRTYPVPLMSVERSPPKSRRSEFLESNAALGLLDECQTATLVHPLHPEDFDVTGEVKVILTAAIRGCGCAAQLPQVLSDDECDQIQRRAKQLAFVPQELSCRQGTRRYNRVVVQDEKLSQLLWSRTRAFLEEALAVESKRPLGFGCAQGEWELAGLNHCFRINSYGPEGFLKPHRDAPFSPNHSLRSFCTLLVPLTSAGRTRFYQPKVPLDFRGMTLAEELSARGGLKGFLPTDAVLSKGCPLVFGQALLHEGLPDQLGAKVVLRTDVMVRRASLPRVLLTPEERRDHMQALRWFREAQQKELRGEPSNDFYERALSYRYFHPNGPPPDSESEICSRKWTAQEAVPLAPNPLLERHLGFAMPELVHLRGPVAAFRLKGAAGDASGATSTTSTTSTNSTGHLRVAAMYALHLLGHKAYEEWDGGEGLYTVDFDPSTQKVAAVPLPQILQDVFESKPCYGAIYNVASRTGDPLQDFSKAVDRSHLVLQHGALPCASSVDLLAAMKTEGFVDESGGDLRGDGTVDSYALPNFNRKVRKAYRCARDCDTPSSSSSDYSEVEPDWSLYLSGLLSESTPGLDVVSVARGEETYLPEQHEIVCLCGDCSEDPPNEKVSPSMKPLNHLVFDFGKHELLVEAHSSVEPSESGGLHDLHLLWAELLRQRELLRPQTMTPMTLTLPLEEGDLTLFKDSACTVAALDSKGELQTVPLESFQSPGTALEKLLPNWQEVCASPALQEFISGSAAEFFPWYTISLHGLNASFHHAGEMNGCQQSVVLDVQVEHAGLAESEHTTTVLAAVTSDGDDTLIWTIYHGLSAL</sequence>
<gene>
    <name evidence="2" type="ORF">EVOR1521_LOCUS10626</name>
</gene>
<accession>A0AA36I9K9</accession>
<evidence type="ECO:0000313" key="3">
    <source>
        <dbReference type="Proteomes" id="UP001178507"/>
    </source>
</evidence>
<dbReference type="PROSITE" id="PS50053">
    <property type="entry name" value="UBIQUITIN_2"/>
    <property type="match status" value="1"/>
</dbReference>
<dbReference type="InterPro" id="IPR029071">
    <property type="entry name" value="Ubiquitin-like_domsf"/>
</dbReference>
<dbReference type="AlphaFoldDB" id="A0AA36I9K9"/>
<dbReference type="Gene3D" id="2.60.120.620">
    <property type="entry name" value="q2cbj1_9rhob like domain"/>
    <property type="match status" value="1"/>
</dbReference>
<name>A0AA36I9K9_9DINO</name>
<dbReference type="Gene3D" id="3.10.20.90">
    <property type="entry name" value="Phosphatidylinositol 3-kinase Catalytic Subunit, Chain A, domain 1"/>
    <property type="match status" value="1"/>
</dbReference>
<evidence type="ECO:0000259" key="1">
    <source>
        <dbReference type="PROSITE" id="PS50053"/>
    </source>
</evidence>